<keyword evidence="2" id="KW-0349">Heme</keyword>
<dbReference type="InterPro" id="IPR005117">
    <property type="entry name" value="NiRdtase/SiRdtase_haem-b_fer"/>
</dbReference>
<dbReference type="OrthoDB" id="7459360at2"/>
<dbReference type="PANTHER" id="PTHR32439:SF9">
    <property type="entry name" value="BLR3264 PROTEIN"/>
    <property type="match status" value="1"/>
</dbReference>
<dbReference type="AlphaFoldDB" id="A0A1I0DDS7"/>
<protein>
    <submittedName>
        <fullName evidence="8">Precorrin-3B synthase</fullName>
    </submittedName>
</protein>
<dbReference type="InterPro" id="IPR036136">
    <property type="entry name" value="Nit/Sulf_reduc_fer-like_dom_sf"/>
</dbReference>
<dbReference type="Gene3D" id="3.30.413.10">
    <property type="entry name" value="Sulfite Reductase Hemoprotein, domain 1"/>
    <property type="match status" value="2"/>
</dbReference>
<dbReference type="GO" id="GO:0051539">
    <property type="term" value="F:4 iron, 4 sulfur cluster binding"/>
    <property type="evidence" value="ECO:0007669"/>
    <property type="project" value="UniProtKB-KW"/>
</dbReference>
<dbReference type="InterPro" id="IPR051329">
    <property type="entry name" value="NIR_SIR_4Fe-4S"/>
</dbReference>
<evidence type="ECO:0000256" key="2">
    <source>
        <dbReference type="ARBA" id="ARBA00022617"/>
    </source>
</evidence>
<reference evidence="8 9" key="1">
    <citation type="submission" date="2016-10" db="EMBL/GenBank/DDBJ databases">
        <authorList>
            <person name="de Groot N.N."/>
        </authorList>
    </citation>
    <scope>NUCLEOTIDE SEQUENCE [LARGE SCALE GENOMIC DNA]</scope>
    <source>
        <strain evidence="8 9">DSM 17862</strain>
    </source>
</reference>
<dbReference type="GO" id="GO:0046872">
    <property type="term" value="F:metal ion binding"/>
    <property type="evidence" value="ECO:0007669"/>
    <property type="project" value="UniProtKB-KW"/>
</dbReference>
<evidence type="ECO:0000256" key="3">
    <source>
        <dbReference type="ARBA" id="ARBA00022723"/>
    </source>
</evidence>
<evidence type="ECO:0000313" key="8">
    <source>
        <dbReference type="EMBL" id="SET30484.1"/>
    </source>
</evidence>
<keyword evidence="3" id="KW-0479">Metal-binding</keyword>
<evidence type="ECO:0000256" key="4">
    <source>
        <dbReference type="ARBA" id="ARBA00023002"/>
    </source>
</evidence>
<dbReference type="SUPFAM" id="SSF55124">
    <property type="entry name" value="Nitrite/Sulfite reductase N-terminal domain-like"/>
    <property type="match status" value="1"/>
</dbReference>
<dbReference type="RefSeq" id="WP_090733719.1">
    <property type="nucleotide sequence ID" value="NZ_FOHO01000004.1"/>
</dbReference>
<dbReference type="Gene3D" id="3.90.480.10">
    <property type="entry name" value="Sulfite Reductase Hemoprotein,Domain 2"/>
    <property type="match status" value="1"/>
</dbReference>
<dbReference type="PANTHER" id="PTHR32439">
    <property type="entry name" value="FERREDOXIN--NITRITE REDUCTASE, CHLOROPLASTIC"/>
    <property type="match status" value="1"/>
</dbReference>
<evidence type="ECO:0000256" key="5">
    <source>
        <dbReference type="ARBA" id="ARBA00023004"/>
    </source>
</evidence>
<keyword evidence="6" id="KW-0411">Iron-sulfur</keyword>
<dbReference type="SUPFAM" id="SSF56014">
    <property type="entry name" value="Nitrite and sulphite reductase 4Fe-4S domain-like"/>
    <property type="match status" value="1"/>
</dbReference>
<keyword evidence="4" id="KW-0560">Oxidoreductase</keyword>
<evidence type="ECO:0000256" key="1">
    <source>
        <dbReference type="ARBA" id="ARBA00022485"/>
    </source>
</evidence>
<feature type="domain" description="Nitrite/Sulfite reductase ferredoxin-like" evidence="7">
    <location>
        <begin position="16"/>
        <end position="81"/>
    </location>
</feature>
<keyword evidence="1" id="KW-0004">4Fe-4S</keyword>
<accession>A0A1I0DDS7</accession>
<dbReference type="STRING" id="364199.SAMN04489858_104109"/>
<evidence type="ECO:0000259" key="7">
    <source>
        <dbReference type="Pfam" id="PF03460"/>
    </source>
</evidence>
<keyword evidence="5" id="KW-0408">Iron</keyword>
<proteinExistence type="predicted"/>
<organism evidence="8 9">
    <name type="scientific">Paracoccus homiensis</name>
    <dbReference type="NCBI Taxonomy" id="364199"/>
    <lineage>
        <taxon>Bacteria</taxon>
        <taxon>Pseudomonadati</taxon>
        <taxon>Pseudomonadota</taxon>
        <taxon>Alphaproteobacteria</taxon>
        <taxon>Rhodobacterales</taxon>
        <taxon>Paracoccaceae</taxon>
        <taxon>Paracoccus</taxon>
    </lineage>
</organism>
<dbReference type="Pfam" id="PF03460">
    <property type="entry name" value="NIR_SIR_ferr"/>
    <property type="match status" value="1"/>
</dbReference>
<keyword evidence="9" id="KW-1185">Reference proteome</keyword>
<dbReference type="InterPro" id="IPR045854">
    <property type="entry name" value="NO2/SO3_Rdtase_4Fe4S_sf"/>
</dbReference>
<dbReference type="Proteomes" id="UP000199180">
    <property type="component" value="Unassembled WGS sequence"/>
</dbReference>
<gene>
    <name evidence="8" type="ORF">SAMN04489858_104109</name>
</gene>
<dbReference type="GO" id="GO:0016491">
    <property type="term" value="F:oxidoreductase activity"/>
    <property type="evidence" value="ECO:0007669"/>
    <property type="project" value="UniProtKB-KW"/>
</dbReference>
<dbReference type="EMBL" id="FOHO01000004">
    <property type="protein sequence ID" value="SET30484.1"/>
    <property type="molecule type" value="Genomic_DNA"/>
</dbReference>
<evidence type="ECO:0000313" key="9">
    <source>
        <dbReference type="Proteomes" id="UP000199180"/>
    </source>
</evidence>
<evidence type="ECO:0000256" key="6">
    <source>
        <dbReference type="ARBA" id="ARBA00023014"/>
    </source>
</evidence>
<sequence>MSGPVIKGWCPGAYRPMMSGDGLILRVRPFRSQLDPTQVAVLCDLAEDLGHGTLDLTSRANIQIRGLTEAGHDSALQRLMAARLLDPDPATEARRNIVMHPDHRPGELTDRLYLALCTGLGSLPELPGKMGFALDTGAYAMLGAASADFRFELSRDGQLILRADGAERGRPVTPEQAVPALAEMARWFVDSDGPASGRMARHLRHADMPAMWQQTAPRPQSPAPQPGPWGAGTILGAAFGAIPADALRRLMRDSDARQMRLIPDRLFWLTGARDVIAPGFIQTPNAPLLAAHACPGAPHCRQASVATRDLARRLAPHIRGGLHVSGCAKGCALSRAARLTLTGRDGRFDLIDNGRAWDQPSQRGLDPAQLCEIYECP</sequence>
<name>A0A1I0DDS7_9RHOB</name>